<dbReference type="OrthoDB" id="2449683at2759"/>
<accession>A0A9N9IKC6</accession>
<protein>
    <submittedName>
        <fullName evidence="1">4867_t:CDS:1</fullName>
    </submittedName>
</protein>
<keyword evidence="2" id="KW-1185">Reference proteome</keyword>
<gene>
    <name evidence="1" type="ORF">DERYTH_LOCUS15873</name>
</gene>
<evidence type="ECO:0000313" key="1">
    <source>
        <dbReference type="EMBL" id="CAG8739526.1"/>
    </source>
</evidence>
<organism evidence="1 2">
    <name type="scientific">Dentiscutata erythropus</name>
    <dbReference type="NCBI Taxonomy" id="1348616"/>
    <lineage>
        <taxon>Eukaryota</taxon>
        <taxon>Fungi</taxon>
        <taxon>Fungi incertae sedis</taxon>
        <taxon>Mucoromycota</taxon>
        <taxon>Glomeromycotina</taxon>
        <taxon>Glomeromycetes</taxon>
        <taxon>Diversisporales</taxon>
        <taxon>Gigasporaceae</taxon>
        <taxon>Dentiscutata</taxon>
    </lineage>
</organism>
<name>A0A9N9IKC6_9GLOM</name>
<dbReference type="AlphaFoldDB" id="A0A9N9IKC6"/>
<feature type="non-terminal residue" evidence="1">
    <location>
        <position position="1"/>
    </location>
</feature>
<evidence type="ECO:0000313" key="2">
    <source>
        <dbReference type="Proteomes" id="UP000789405"/>
    </source>
</evidence>
<dbReference type="Proteomes" id="UP000789405">
    <property type="component" value="Unassembled WGS sequence"/>
</dbReference>
<reference evidence="1" key="1">
    <citation type="submission" date="2021-06" db="EMBL/GenBank/DDBJ databases">
        <authorList>
            <person name="Kallberg Y."/>
            <person name="Tangrot J."/>
            <person name="Rosling A."/>
        </authorList>
    </citation>
    <scope>NUCLEOTIDE SEQUENCE</scope>
    <source>
        <strain evidence="1">MA453B</strain>
    </source>
</reference>
<dbReference type="EMBL" id="CAJVPY010013263">
    <property type="protein sequence ID" value="CAG8739526.1"/>
    <property type="molecule type" value="Genomic_DNA"/>
</dbReference>
<proteinExistence type="predicted"/>
<comment type="caution">
    <text evidence="1">The sequence shown here is derived from an EMBL/GenBank/DDBJ whole genome shotgun (WGS) entry which is preliminary data.</text>
</comment>
<sequence length="66" mass="7789">EYEITNEERFEEALESEIACKEFTKTLIEQTAENIDLRLEEKIPQLICNDDNFIEGQNLFTKDADF</sequence>